<accession>A0ABV9PXC6</accession>
<dbReference type="Proteomes" id="UP001595836">
    <property type="component" value="Unassembled WGS sequence"/>
</dbReference>
<dbReference type="EMBL" id="JBHSHP010000061">
    <property type="protein sequence ID" value="MFC4756468.1"/>
    <property type="molecule type" value="Genomic_DNA"/>
</dbReference>
<evidence type="ECO:0000313" key="1">
    <source>
        <dbReference type="EMBL" id="MFC4756468.1"/>
    </source>
</evidence>
<name>A0ABV9PXC6_9ACTN</name>
<reference evidence="2" key="1">
    <citation type="journal article" date="2019" name="Int. J. Syst. Evol. Microbiol.">
        <title>The Global Catalogue of Microorganisms (GCM) 10K type strain sequencing project: providing services to taxonomists for standard genome sequencing and annotation.</title>
        <authorList>
            <consortium name="The Broad Institute Genomics Platform"/>
            <consortium name="The Broad Institute Genome Sequencing Center for Infectious Disease"/>
            <person name="Wu L."/>
            <person name="Ma J."/>
        </authorList>
    </citation>
    <scope>NUCLEOTIDE SEQUENCE [LARGE SCALE GENOMIC DNA]</scope>
    <source>
        <strain evidence="2">JCM 11882</strain>
    </source>
</reference>
<gene>
    <name evidence="1" type="ORF">ACFO7U_17015</name>
</gene>
<dbReference type="RefSeq" id="WP_344997143.1">
    <property type="nucleotide sequence ID" value="NZ_BAABCD010000057.1"/>
</dbReference>
<proteinExistence type="predicted"/>
<evidence type="ECO:0000313" key="2">
    <source>
        <dbReference type="Proteomes" id="UP001595836"/>
    </source>
</evidence>
<sequence length="111" mass="12156">MPDTTDLREAFDAARDQFEQYRASVSSVIEERPAGELSRALDAILPDLVFYEGRAFAAELGLTQLDSGDSPEEVSTVLARGLVEQQAARRSGDYLAGFSDVLARVHRESAH</sequence>
<keyword evidence="2" id="KW-1185">Reference proteome</keyword>
<organism evidence="1 2">
    <name type="scientific">Dietzia aurantiaca</name>
    <dbReference type="NCBI Taxonomy" id="983873"/>
    <lineage>
        <taxon>Bacteria</taxon>
        <taxon>Bacillati</taxon>
        <taxon>Actinomycetota</taxon>
        <taxon>Actinomycetes</taxon>
        <taxon>Mycobacteriales</taxon>
        <taxon>Dietziaceae</taxon>
        <taxon>Dietzia</taxon>
    </lineage>
</organism>
<comment type="caution">
    <text evidence="1">The sequence shown here is derived from an EMBL/GenBank/DDBJ whole genome shotgun (WGS) entry which is preliminary data.</text>
</comment>
<protein>
    <submittedName>
        <fullName evidence="1">Uncharacterized protein</fullName>
    </submittedName>
</protein>